<dbReference type="EMBL" id="KN824993">
    <property type="protein sequence ID" value="KIK96316.1"/>
    <property type="molecule type" value="Genomic_DNA"/>
</dbReference>
<sequence length="62" mass="6919">MSSRHRYLSSVYDATRVTYIYPYSPNHPPVFSVVTANVQASARPMIGNSLTVLRKCAEKSLS</sequence>
<dbReference type="InParanoid" id="A0A0D0DZW9"/>
<proteinExistence type="predicted"/>
<evidence type="ECO:0000313" key="2">
    <source>
        <dbReference type="Proteomes" id="UP000054538"/>
    </source>
</evidence>
<reference evidence="2" key="2">
    <citation type="submission" date="2015-01" db="EMBL/GenBank/DDBJ databases">
        <title>Evolutionary Origins and Diversification of the Mycorrhizal Mutualists.</title>
        <authorList>
            <consortium name="DOE Joint Genome Institute"/>
            <consortium name="Mycorrhizal Genomics Consortium"/>
            <person name="Kohler A."/>
            <person name="Kuo A."/>
            <person name="Nagy L.G."/>
            <person name="Floudas D."/>
            <person name="Copeland A."/>
            <person name="Barry K.W."/>
            <person name="Cichocki N."/>
            <person name="Veneault-Fourrey C."/>
            <person name="LaButti K."/>
            <person name="Lindquist E.A."/>
            <person name="Lipzen A."/>
            <person name="Lundell T."/>
            <person name="Morin E."/>
            <person name="Murat C."/>
            <person name="Riley R."/>
            <person name="Ohm R."/>
            <person name="Sun H."/>
            <person name="Tunlid A."/>
            <person name="Henrissat B."/>
            <person name="Grigoriev I.V."/>
            <person name="Hibbett D.S."/>
            <person name="Martin F."/>
        </authorList>
    </citation>
    <scope>NUCLEOTIDE SEQUENCE [LARGE SCALE GENOMIC DNA]</scope>
    <source>
        <strain evidence="2">Ve08.2h10</strain>
    </source>
</reference>
<accession>A0A0D0DZW9</accession>
<gene>
    <name evidence="1" type="ORF">PAXRUDRAFT_826114</name>
</gene>
<dbReference type="AlphaFoldDB" id="A0A0D0DZW9"/>
<name>A0A0D0DZW9_9AGAM</name>
<dbReference type="Proteomes" id="UP000054538">
    <property type="component" value="Unassembled WGS sequence"/>
</dbReference>
<reference evidence="1 2" key="1">
    <citation type="submission" date="2014-04" db="EMBL/GenBank/DDBJ databases">
        <authorList>
            <consortium name="DOE Joint Genome Institute"/>
            <person name="Kuo A."/>
            <person name="Kohler A."/>
            <person name="Jargeat P."/>
            <person name="Nagy L.G."/>
            <person name="Floudas D."/>
            <person name="Copeland A."/>
            <person name="Barry K.W."/>
            <person name="Cichocki N."/>
            <person name="Veneault-Fourrey C."/>
            <person name="LaButti K."/>
            <person name="Lindquist E.A."/>
            <person name="Lipzen A."/>
            <person name="Lundell T."/>
            <person name="Morin E."/>
            <person name="Murat C."/>
            <person name="Sun H."/>
            <person name="Tunlid A."/>
            <person name="Henrissat B."/>
            <person name="Grigoriev I.V."/>
            <person name="Hibbett D.S."/>
            <person name="Martin F."/>
            <person name="Nordberg H.P."/>
            <person name="Cantor M.N."/>
            <person name="Hua S.X."/>
        </authorList>
    </citation>
    <scope>NUCLEOTIDE SEQUENCE [LARGE SCALE GENOMIC DNA]</scope>
    <source>
        <strain evidence="1 2">Ve08.2h10</strain>
    </source>
</reference>
<keyword evidence="2" id="KW-1185">Reference proteome</keyword>
<protein>
    <submittedName>
        <fullName evidence="1">Uncharacterized protein</fullName>
    </submittedName>
</protein>
<organism evidence="1 2">
    <name type="scientific">Paxillus rubicundulus Ve08.2h10</name>
    <dbReference type="NCBI Taxonomy" id="930991"/>
    <lineage>
        <taxon>Eukaryota</taxon>
        <taxon>Fungi</taxon>
        <taxon>Dikarya</taxon>
        <taxon>Basidiomycota</taxon>
        <taxon>Agaricomycotina</taxon>
        <taxon>Agaricomycetes</taxon>
        <taxon>Agaricomycetidae</taxon>
        <taxon>Boletales</taxon>
        <taxon>Paxilineae</taxon>
        <taxon>Paxillaceae</taxon>
        <taxon>Paxillus</taxon>
    </lineage>
</organism>
<dbReference type="HOGENOM" id="CLU_2904831_0_0_1"/>
<evidence type="ECO:0000313" key="1">
    <source>
        <dbReference type="EMBL" id="KIK96316.1"/>
    </source>
</evidence>